<feature type="compositionally biased region" description="Polar residues" evidence="2">
    <location>
        <begin position="329"/>
        <end position="339"/>
    </location>
</feature>
<feature type="region of interest" description="Disordered" evidence="2">
    <location>
        <begin position="262"/>
        <end position="305"/>
    </location>
</feature>
<feature type="domain" description="Zn(2)-C6 fungal-type" evidence="3">
    <location>
        <begin position="21"/>
        <end position="52"/>
    </location>
</feature>
<dbReference type="CDD" id="cd00067">
    <property type="entry name" value="GAL4"/>
    <property type="match status" value="1"/>
</dbReference>
<dbReference type="AlphaFoldDB" id="A0A0G4N7Y5"/>
<dbReference type="Pfam" id="PF00172">
    <property type="entry name" value="Zn_clus"/>
    <property type="match status" value="1"/>
</dbReference>
<dbReference type="Proteomes" id="UP000044602">
    <property type="component" value="Unassembled WGS sequence"/>
</dbReference>
<evidence type="ECO:0000313" key="4">
    <source>
        <dbReference type="EMBL" id="CRK42484.1"/>
    </source>
</evidence>
<feature type="compositionally biased region" description="Low complexity" evidence="2">
    <location>
        <begin position="268"/>
        <end position="293"/>
    </location>
</feature>
<keyword evidence="5" id="KW-1185">Reference proteome</keyword>
<sequence length="496" mass="53559">MSAQSTSSSAVPPTTSTRRRACAACQQAKRRCDQRLPRCGRCVLKALDDCHYPSLEATVAAANFNLFADMLNSAATPVSIEQPIPNTLSSATSTLESDSPWPPLFYSPSSSPSNGAVNRDAVLYCTEQFRSYPKRWVKQNGFAPFVHPSFYLPSSTGCPESILPLTLQDAFCACAAYAAKNDENSDLILSIVESKATALLYADQTAWSLPEQLGALQALIMYQMIRWFDGDIRQRVLADAVEPVVATWTSALQTRVGGAVFHTSQDESGGSLPPSPPSFAQQQQSYQTPHQQQQPPPPPPPIFPCSTPYYAPFSIPSGPTEITPVRTPPGSTASATSRALSKEELRLAWRRWLLAESIRRTVIASHIVREVYANARPSDIISWTGGGSDSQSGLDSPGSGSAVLSDMSFTASARLWGASTPEQWRRAVVEASGQGQDASTFGNAPQNWWWVERMDFSGVFGVVGLSSVDEFAVLVAVVVRGREAVEDWITQGGGGI</sequence>
<reference evidence="4 5" key="1">
    <citation type="submission" date="2015-05" db="EMBL/GenBank/DDBJ databases">
        <authorList>
            <person name="Wang D.B."/>
            <person name="Wang M."/>
        </authorList>
    </citation>
    <scope>NUCLEOTIDE SEQUENCE [LARGE SCALE GENOMIC DNA]</scope>
    <source>
        <strain evidence="4">VL1</strain>
    </source>
</reference>
<dbReference type="SMART" id="SM00066">
    <property type="entry name" value="GAL4"/>
    <property type="match status" value="1"/>
</dbReference>
<accession>A0A0G4N7Y5</accession>
<dbReference type="STRING" id="100787.A0A0G4N7Y5"/>
<dbReference type="Gene3D" id="4.10.240.10">
    <property type="entry name" value="Zn(2)-C6 fungal-type DNA-binding domain"/>
    <property type="match status" value="1"/>
</dbReference>
<protein>
    <recommendedName>
        <fullName evidence="3">Zn(2)-C6 fungal-type domain-containing protein</fullName>
    </recommendedName>
</protein>
<organism evidence="4 5">
    <name type="scientific">Verticillium longisporum</name>
    <name type="common">Verticillium dahliae var. longisporum</name>
    <dbReference type="NCBI Taxonomy" id="100787"/>
    <lineage>
        <taxon>Eukaryota</taxon>
        <taxon>Fungi</taxon>
        <taxon>Dikarya</taxon>
        <taxon>Ascomycota</taxon>
        <taxon>Pezizomycotina</taxon>
        <taxon>Sordariomycetes</taxon>
        <taxon>Hypocreomycetidae</taxon>
        <taxon>Glomerellales</taxon>
        <taxon>Plectosphaerellaceae</taxon>
        <taxon>Verticillium</taxon>
    </lineage>
</organism>
<keyword evidence="1" id="KW-0539">Nucleus</keyword>
<evidence type="ECO:0000256" key="2">
    <source>
        <dbReference type="SAM" id="MobiDB-lite"/>
    </source>
</evidence>
<feature type="region of interest" description="Disordered" evidence="2">
    <location>
        <begin position="317"/>
        <end position="340"/>
    </location>
</feature>
<dbReference type="SUPFAM" id="SSF57701">
    <property type="entry name" value="Zn2/Cys6 DNA-binding domain"/>
    <property type="match status" value="1"/>
</dbReference>
<evidence type="ECO:0000313" key="5">
    <source>
        <dbReference type="Proteomes" id="UP000044602"/>
    </source>
</evidence>
<dbReference type="EMBL" id="CVQH01027527">
    <property type="protein sequence ID" value="CRK42484.1"/>
    <property type="molecule type" value="Genomic_DNA"/>
</dbReference>
<dbReference type="GO" id="GO:0000981">
    <property type="term" value="F:DNA-binding transcription factor activity, RNA polymerase II-specific"/>
    <property type="evidence" value="ECO:0007669"/>
    <property type="project" value="InterPro"/>
</dbReference>
<dbReference type="InterPro" id="IPR036864">
    <property type="entry name" value="Zn2-C6_fun-type_DNA-bd_sf"/>
</dbReference>
<dbReference type="PROSITE" id="PS50048">
    <property type="entry name" value="ZN2_CY6_FUNGAL_2"/>
    <property type="match status" value="1"/>
</dbReference>
<dbReference type="GO" id="GO:0008270">
    <property type="term" value="F:zinc ion binding"/>
    <property type="evidence" value="ECO:0007669"/>
    <property type="project" value="InterPro"/>
</dbReference>
<gene>
    <name evidence="4" type="ORF">BN1708_008770</name>
</gene>
<name>A0A0G4N7Y5_VERLO</name>
<evidence type="ECO:0000256" key="1">
    <source>
        <dbReference type="ARBA" id="ARBA00023242"/>
    </source>
</evidence>
<evidence type="ECO:0000259" key="3">
    <source>
        <dbReference type="PROSITE" id="PS50048"/>
    </source>
</evidence>
<feature type="compositionally biased region" description="Pro residues" evidence="2">
    <location>
        <begin position="294"/>
        <end position="303"/>
    </location>
</feature>
<dbReference type="InterPro" id="IPR001138">
    <property type="entry name" value="Zn2Cys6_DnaBD"/>
</dbReference>
<proteinExistence type="predicted"/>